<evidence type="ECO:0000256" key="8">
    <source>
        <dbReference type="SAM" id="MobiDB-lite"/>
    </source>
</evidence>
<dbReference type="PANTHER" id="PTHR10131">
    <property type="entry name" value="TNF RECEPTOR ASSOCIATED FACTOR"/>
    <property type="match status" value="1"/>
</dbReference>
<dbReference type="SUPFAM" id="SSF49599">
    <property type="entry name" value="TRAF domain-like"/>
    <property type="match status" value="3"/>
</dbReference>
<evidence type="ECO:0000259" key="9">
    <source>
        <dbReference type="PROSITE" id="PS50144"/>
    </source>
</evidence>
<dbReference type="InterPro" id="IPR017907">
    <property type="entry name" value="Znf_RING_CS"/>
</dbReference>
<dbReference type="PANTHER" id="PTHR10131:SF138">
    <property type="entry name" value="RE66324P"/>
    <property type="match status" value="1"/>
</dbReference>
<evidence type="ECO:0000256" key="3">
    <source>
        <dbReference type="ARBA" id="ARBA00022723"/>
    </source>
</evidence>
<feature type="domain" description="MATH" evidence="9">
    <location>
        <begin position="560"/>
        <end position="704"/>
    </location>
</feature>
<dbReference type="InterPro" id="IPR013083">
    <property type="entry name" value="Znf_RING/FYVE/PHD"/>
</dbReference>
<dbReference type="InterPro" id="IPR008974">
    <property type="entry name" value="TRAF-like"/>
</dbReference>
<keyword evidence="5" id="KW-0862">Zinc</keyword>
<dbReference type="eggNOG" id="KOG0297">
    <property type="taxonomic scope" value="Eukaryota"/>
</dbReference>
<dbReference type="STRING" id="400682.A0A1X7T9H5"/>
<dbReference type="InterPro" id="IPR049342">
    <property type="entry name" value="TRAF1-6_MATH_dom"/>
</dbReference>
<keyword evidence="4" id="KW-0863">Zinc-finger</keyword>
<organism evidence="10">
    <name type="scientific">Amphimedon queenslandica</name>
    <name type="common">Sponge</name>
    <dbReference type="NCBI Taxonomy" id="400682"/>
    <lineage>
        <taxon>Eukaryota</taxon>
        <taxon>Metazoa</taxon>
        <taxon>Porifera</taxon>
        <taxon>Demospongiae</taxon>
        <taxon>Heteroscleromorpha</taxon>
        <taxon>Haplosclerida</taxon>
        <taxon>Niphatidae</taxon>
        <taxon>Amphimedon</taxon>
    </lineage>
</organism>
<evidence type="ECO:0000256" key="6">
    <source>
        <dbReference type="ARBA" id="ARBA00022843"/>
    </source>
</evidence>
<dbReference type="OrthoDB" id="5947827at2759"/>
<dbReference type="InterPro" id="IPR002083">
    <property type="entry name" value="MATH/TRAF_dom"/>
</dbReference>
<protein>
    <recommendedName>
        <fullName evidence="9">MATH domain-containing protein</fullName>
    </recommendedName>
</protein>
<dbReference type="EnsemblMetazoa" id="Aqu2.1.11170_001">
    <property type="protein sequence ID" value="Aqu2.1.11170_001"/>
    <property type="gene ID" value="Aqu2.1.11170"/>
</dbReference>
<keyword evidence="1" id="KW-1017">Isopeptide bond</keyword>
<keyword evidence="2" id="KW-0053">Apoptosis</keyword>
<reference evidence="10" key="1">
    <citation type="submission" date="2017-05" db="UniProtKB">
        <authorList>
            <consortium name="EnsemblMetazoa"/>
        </authorList>
    </citation>
    <scope>IDENTIFICATION</scope>
</reference>
<dbReference type="Gene3D" id="3.30.40.10">
    <property type="entry name" value="Zinc/RING finger domain, C3HC4 (zinc finger)"/>
    <property type="match status" value="2"/>
</dbReference>
<dbReference type="Gene3D" id="2.60.210.10">
    <property type="entry name" value="Apoptosis, Tumor Necrosis Factor Receptor Associated Protein 2, Chain A"/>
    <property type="match status" value="2"/>
</dbReference>
<name>A0A1X7T9H5_AMPQE</name>
<dbReference type="SMART" id="SM00061">
    <property type="entry name" value="MATH"/>
    <property type="match status" value="2"/>
</dbReference>
<dbReference type="SUPFAM" id="SSF57850">
    <property type="entry name" value="RING/U-box"/>
    <property type="match status" value="1"/>
</dbReference>
<dbReference type="GO" id="GO:0043122">
    <property type="term" value="P:regulation of canonical NF-kappaB signal transduction"/>
    <property type="evidence" value="ECO:0007669"/>
    <property type="project" value="TreeGrafter"/>
</dbReference>
<evidence type="ECO:0000256" key="2">
    <source>
        <dbReference type="ARBA" id="ARBA00022703"/>
    </source>
</evidence>
<dbReference type="PROSITE" id="PS50144">
    <property type="entry name" value="MATH"/>
    <property type="match status" value="1"/>
</dbReference>
<evidence type="ECO:0000256" key="4">
    <source>
        <dbReference type="ARBA" id="ARBA00022771"/>
    </source>
</evidence>
<dbReference type="FunFam" id="2.60.210.10:FF:000001">
    <property type="entry name" value="TNF receptor-associated factor"/>
    <property type="match status" value="1"/>
</dbReference>
<dbReference type="PROSITE" id="PS00518">
    <property type="entry name" value="ZF_RING_1"/>
    <property type="match status" value="1"/>
</dbReference>
<sequence>MTVTCPLKEYGCKETKEMTREECNTHLSSGLFNHILFVATAMTSGSLESSANLVQSSKEGDHGPEVSQAGLRRYVGTFGFLDDRAVGMKGRGSDEIVAMMQSFQATLTGLQDKVAQLEKTDCDLLDGIQANAASLDKNIFVVSKAWNIPQFSQCMDDARTGKCTSMFSPSFYSNPTSRCGYKMCLRLYILGDGEFDNILQWPFTHKVTLKLINQYGGRDVIDLLQPDPLSSSFQKPKSDMNAASGCPRFVSIDELMEGGFIVDDTIFIKVETSCGHWLCDGCAKELFDRKESTIFCPRTDCGEELTTEEGRPFFPDRFVRKEINRFSIMCRNRKLGCHWSGKIDELLEHLRSCVYEIKKEECSHCKEGFSLSEYQSHVDQCPKMTVACPLKDHGCKETKEMTREECIEHLSSKDGLFNHIVMMFAALFSLSTGPLKSESGGSDSKYCSALPTAPRRYVSTDEPSPSPGPGSDLGYLEDGVAGAVGGGRYGDMGGGRVDNKLMSLVMTKITGIQAELTKKDSQIHTLQDKVAQLETTLSTKMSENEDRDFRLSLMENSNFDGSMVWKIPQFSQRMDDARTGKYASIFSLPFYFSRYGYKMCLRLYILGDGIGKGTHMSLFFVVMKGEFDNILQWPFTHKVTFKLINQCGARDIIDIFQPDPLSSSFQKPKSDMNVASGCPRFVSMNELMQGGFIVDDTIFIKVKVDTATMRHP</sequence>
<keyword evidence="3" id="KW-0479">Metal-binding</keyword>
<dbReference type="InParanoid" id="A0A1X7T9H5"/>
<evidence type="ECO:0000256" key="5">
    <source>
        <dbReference type="ARBA" id="ARBA00022833"/>
    </source>
</evidence>
<keyword evidence="7" id="KW-0175">Coiled coil</keyword>
<dbReference type="Pfam" id="PF21355">
    <property type="entry name" value="TRAF-mep_MATH"/>
    <property type="match status" value="2"/>
</dbReference>
<proteinExistence type="predicted"/>
<dbReference type="AlphaFoldDB" id="A0A1X7T9H5"/>
<keyword evidence="6" id="KW-0832">Ubl conjugation</keyword>
<feature type="region of interest" description="Disordered" evidence="8">
    <location>
        <begin position="455"/>
        <end position="477"/>
    </location>
</feature>
<evidence type="ECO:0000256" key="1">
    <source>
        <dbReference type="ARBA" id="ARBA00022499"/>
    </source>
</evidence>
<evidence type="ECO:0000256" key="7">
    <source>
        <dbReference type="ARBA" id="ARBA00023054"/>
    </source>
</evidence>
<evidence type="ECO:0000313" key="10">
    <source>
        <dbReference type="EnsemblMetazoa" id="Aqu2.1.11170_001"/>
    </source>
</evidence>
<dbReference type="GO" id="GO:0008270">
    <property type="term" value="F:zinc ion binding"/>
    <property type="evidence" value="ECO:0007669"/>
    <property type="project" value="UniProtKB-KW"/>
</dbReference>
<dbReference type="GO" id="GO:0006915">
    <property type="term" value="P:apoptotic process"/>
    <property type="evidence" value="ECO:0007669"/>
    <property type="project" value="UniProtKB-KW"/>
</dbReference>
<accession>A0A1X7T9H5</accession>